<evidence type="ECO:0000256" key="3">
    <source>
        <dbReference type="ARBA" id="ARBA00022989"/>
    </source>
</evidence>
<proteinExistence type="predicted"/>
<keyword evidence="5" id="KW-0808">Transferase</keyword>
<evidence type="ECO:0000256" key="4">
    <source>
        <dbReference type="SAM" id="MobiDB-lite"/>
    </source>
</evidence>
<protein>
    <submittedName>
        <fullName evidence="5">Glycosyltransferase family 2 protein</fullName>
    </submittedName>
</protein>
<evidence type="ECO:0000313" key="6">
    <source>
        <dbReference type="Proteomes" id="UP000467322"/>
    </source>
</evidence>
<keyword evidence="2" id="KW-0812">Transmembrane</keyword>
<keyword evidence="3" id="KW-0472">Membrane</keyword>
<dbReference type="Proteomes" id="UP000467322">
    <property type="component" value="Unassembled WGS sequence"/>
</dbReference>
<dbReference type="PANTHER" id="PTHR21461:SF69">
    <property type="entry name" value="GLYCOSYLTRANSFERASE FAMILY 92 PROTEIN"/>
    <property type="match status" value="1"/>
</dbReference>
<evidence type="ECO:0000256" key="2">
    <source>
        <dbReference type="ARBA" id="ARBA00022692"/>
    </source>
</evidence>
<evidence type="ECO:0000256" key="1">
    <source>
        <dbReference type="ARBA" id="ARBA00004167"/>
    </source>
</evidence>
<feature type="region of interest" description="Disordered" evidence="4">
    <location>
        <begin position="363"/>
        <end position="383"/>
    </location>
</feature>
<sequence length="774" mass="85802">MRIVLHIGLPRCGAERLQAVMDETRGALAKAGVIYSGLGRQAHTRLYMAVSDPGHVDPLRHARGFAPARAQAALHRRVAQDLAAEVAHAAPQVLVLSAAQLATLPNATELKRLHALLAPLSEDIEVVAHVDEPARLLARHYDAAVRAGRRAPLSRELAMAGADNWRKAALADWNRIDPQRMEFPEIQGVPHWIDLPTLVARWARVFGADRVRLRPYDPARFASAEVTAEIAAMVGRDLSLGTVDAVSLPARPSAETLARGRALNMVFGKLMETGRIVPRALQGRFMEAVEIAGDPVAPGTLAALSDRFAPDLAPLVADHPAIAEALRPDAPLPAWQEAGTTHGFRATQYAAAALPQIEAATDEVRRRAAQARTGDTPDARLGPVAEKLLSPRAKENFDHLRRGRFAPHNRLGFADEDVAGVPFTEVRPRTPPPGQSGNVIVGCMKNEAPYILEWIAYHRMIGVDGFLIYTNDCTDGTDALLDRLAELGLVQHRDNSDWTGSSPQQHALNRALDEPIVRNAEWVIHTDVDEFINIRCGNGRLEDLFARVPEATNIAMTWRLFGHNGVRTLSDDLVIDLFDDAAPKYCPKPHTAWGFKTMTRNIGAYGKLSCHRPNQLDPALRDQVHWVNGSGQPMTERYKDKGWRSDLKTIGYDLVQLNHYALRSAESFLVKRQRGRALHVDRSIGINYWVRMDWGGYRDVTIKRNIPRLRAEMARLFEDPELARLHAAGLDWHRAKARNLRATPEFRALYDQALEARLTPMERVAFALSLGMES</sequence>
<dbReference type="RefSeq" id="WP_161351019.1">
    <property type="nucleotide sequence ID" value="NZ_WTUX01000011.1"/>
</dbReference>
<dbReference type="Pfam" id="PF13704">
    <property type="entry name" value="Glyco_tranf_2_4"/>
    <property type="match status" value="1"/>
</dbReference>
<organism evidence="5 6">
    <name type="scientific">Maritimibacter harenae</name>
    <dbReference type="NCBI Taxonomy" id="2606218"/>
    <lineage>
        <taxon>Bacteria</taxon>
        <taxon>Pseudomonadati</taxon>
        <taxon>Pseudomonadota</taxon>
        <taxon>Alphaproteobacteria</taxon>
        <taxon>Rhodobacterales</taxon>
        <taxon>Roseobacteraceae</taxon>
        <taxon>Maritimibacter</taxon>
    </lineage>
</organism>
<dbReference type="GO" id="GO:0005737">
    <property type="term" value="C:cytoplasm"/>
    <property type="evidence" value="ECO:0007669"/>
    <property type="project" value="TreeGrafter"/>
</dbReference>
<reference evidence="5 6" key="1">
    <citation type="submission" date="2019-12" db="EMBL/GenBank/DDBJ databases">
        <title>Maritimibacter sp. nov. sp. isolated from sea sand.</title>
        <authorList>
            <person name="Kim J."/>
            <person name="Jeong S.E."/>
            <person name="Jung H.S."/>
            <person name="Jeon C.O."/>
        </authorList>
    </citation>
    <scope>NUCLEOTIDE SEQUENCE [LARGE SCALE GENOMIC DNA]</scope>
    <source>
        <strain evidence="5 6">DP07</strain>
    </source>
</reference>
<accession>A0A845M940</accession>
<keyword evidence="3" id="KW-1133">Transmembrane helix</keyword>
<dbReference type="EMBL" id="WTUX01000011">
    <property type="protein sequence ID" value="MZR12901.1"/>
    <property type="molecule type" value="Genomic_DNA"/>
</dbReference>
<evidence type="ECO:0000313" key="5">
    <source>
        <dbReference type="EMBL" id="MZR12901.1"/>
    </source>
</evidence>
<gene>
    <name evidence="5" type="ORF">GQE99_07685</name>
</gene>
<comment type="subcellular location">
    <subcellularLocation>
        <location evidence="1">Membrane</location>
        <topology evidence="1">Single-pass membrane protein</topology>
    </subcellularLocation>
</comment>
<keyword evidence="6" id="KW-1185">Reference proteome</keyword>
<dbReference type="GO" id="GO:0016020">
    <property type="term" value="C:membrane"/>
    <property type="evidence" value="ECO:0007669"/>
    <property type="project" value="UniProtKB-SubCell"/>
</dbReference>
<dbReference type="PANTHER" id="PTHR21461">
    <property type="entry name" value="GLYCOSYLTRANSFERASE FAMILY 92 PROTEIN"/>
    <property type="match status" value="1"/>
</dbReference>
<comment type="caution">
    <text evidence="5">The sequence shown here is derived from an EMBL/GenBank/DDBJ whole genome shotgun (WGS) entry which is preliminary data.</text>
</comment>
<dbReference type="GO" id="GO:0016757">
    <property type="term" value="F:glycosyltransferase activity"/>
    <property type="evidence" value="ECO:0007669"/>
    <property type="project" value="TreeGrafter"/>
</dbReference>
<dbReference type="AlphaFoldDB" id="A0A845M940"/>
<name>A0A845M940_9RHOB</name>